<dbReference type="PANTHER" id="PTHR46407">
    <property type="entry name" value="OS02G0208700 PROTEIN"/>
    <property type="match status" value="1"/>
</dbReference>
<dbReference type="SUPFAM" id="SSF117281">
    <property type="entry name" value="Kelch motif"/>
    <property type="match status" value="1"/>
</dbReference>
<dbReference type="AlphaFoldDB" id="A0A1R3H928"/>
<dbReference type="Gene3D" id="2.120.10.80">
    <property type="entry name" value="Kelch-type beta propeller"/>
    <property type="match status" value="1"/>
</dbReference>
<gene>
    <name evidence="1" type="ORF">COLO4_30334</name>
</gene>
<dbReference type="GO" id="GO:2000762">
    <property type="term" value="P:regulation of phenylpropanoid metabolic process"/>
    <property type="evidence" value="ECO:0007669"/>
    <property type="project" value="InterPro"/>
</dbReference>
<dbReference type="InterPro" id="IPR006652">
    <property type="entry name" value="Kelch_1"/>
</dbReference>
<evidence type="ECO:0000313" key="1">
    <source>
        <dbReference type="EMBL" id="OMO66827.1"/>
    </source>
</evidence>
<organism evidence="1 2">
    <name type="scientific">Corchorus olitorius</name>
    <dbReference type="NCBI Taxonomy" id="93759"/>
    <lineage>
        <taxon>Eukaryota</taxon>
        <taxon>Viridiplantae</taxon>
        <taxon>Streptophyta</taxon>
        <taxon>Embryophyta</taxon>
        <taxon>Tracheophyta</taxon>
        <taxon>Spermatophyta</taxon>
        <taxon>Magnoliopsida</taxon>
        <taxon>eudicotyledons</taxon>
        <taxon>Gunneridae</taxon>
        <taxon>Pentapetalae</taxon>
        <taxon>rosids</taxon>
        <taxon>malvids</taxon>
        <taxon>Malvales</taxon>
        <taxon>Malvaceae</taxon>
        <taxon>Grewioideae</taxon>
        <taxon>Apeibeae</taxon>
        <taxon>Corchorus</taxon>
    </lineage>
</organism>
<dbReference type="OrthoDB" id="191037at2759"/>
<proteinExistence type="predicted"/>
<dbReference type="CDD" id="cd22152">
    <property type="entry name" value="F-box_AtAFR-like"/>
    <property type="match status" value="1"/>
</dbReference>
<sequence>MELIPNLPNDVARECLIRVSYDQFAALLSTCKWWKAEIELPEFFHLRKATCHGQKLVVMAQAQVDPDMKQGILEKCSVKPVYGLSVLEPDTGNCVDLPQLPDQFPDGLPYFCQLVAVGYELVVLGGLNPVTWEVSDSVCVFNFLTAKWRRGADMPGVRRSLFGCDSGDDRIVYVAGGHDDEKNALRSALAYDVAKDEWIPLPDMASGRDECKGVFHRGKFHVVGGYGTDMQGLFEQSAEVFDIATWQWDRVQDDFLEVSTCPRTCIRGDDVDMYMICEGDVVAMKDAKWQAIAKLPADVSKIAYMTTWQDKLLVIGSSRFDEPHNAYMLNLKKSEWKKLDIPENYSGHVQSGCYLEI</sequence>
<dbReference type="PANTHER" id="PTHR46407:SF3">
    <property type="entry name" value="OS02G0208700 PROTEIN"/>
    <property type="match status" value="1"/>
</dbReference>
<accession>A0A1R3H928</accession>
<comment type="caution">
    <text evidence="1">The sequence shown here is derived from an EMBL/GenBank/DDBJ whole genome shotgun (WGS) entry which is preliminary data.</text>
</comment>
<evidence type="ECO:0000313" key="2">
    <source>
        <dbReference type="Proteomes" id="UP000187203"/>
    </source>
</evidence>
<dbReference type="SMART" id="SM00612">
    <property type="entry name" value="Kelch"/>
    <property type="match status" value="2"/>
</dbReference>
<dbReference type="Pfam" id="PF01344">
    <property type="entry name" value="Kelch_1"/>
    <property type="match status" value="2"/>
</dbReference>
<dbReference type="Proteomes" id="UP000187203">
    <property type="component" value="Unassembled WGS sequence"/>
</dbReference>
<protein>
    <submittedName>
        <fullName evidence="1">Kelch repeat type 1</fullName>
    </submittedName>
</protein>
<dbReference type="InterPro" id="IPR044595">
    <property type="entry name" value="KMD1-4"/>
</dbReference>
<reference evidence="2" key="1">
    <citation type="submission" date="2013-09" db="EMBL/GenBank/DDBJ databases">
        <title>Corchorus olitorius genome sequencing.</title>
        <authorList>
            <person name="Alam M."/>
            <person name="Haque M.S."/>
            <person name="Islam M.S."/>
            <person name="Emdad E.M."/>
            <person name="Islam M.M."/>
            <person name="Ahmed B."/>
            <person name="Halim A."/>
            <person name="Hossen Q.M.M."/>
            <person name="Hossain M.Z."/>
            <person name="Ahmed R."/>
            <person name="Khan M.M."/>
            <person name="Islam R."/>
            <person name="Rashid M.M."/>
            <person name="Khan S.A."/>
            <person name="Rahman M.S."/>
            <person name="Alam M."/>
            <person name="Yahiya A.S."/>
            <person name="Khan M.S."/>
            <person name="Azam M.S."/>
            <person name="Haque T."/>
            <person name="Lashkar M.Z.H."/>
            <person name="Akhand A.I."/>
            <person name="Morshed G."/>
            <person name="Roy S."/>
            <person name="Uddin K.S."/>
            <person name="Rabeya T."/>
            <person name="Hossain A.S."/>
            <person name="Chowdhury A."/>
            <person name="Snigdha A.R."/>
            <person name="Mortoza M.S."/>
            <person name="Matin S.A."/>
            <person name="Hoque S.M.E."/>
            <person name="Islam M.K."/>
            <person name="Roy D.K."/>
            <person name="Haider R."/>
            <person name="Moosa M.M."/>
            <person name="Elias S.M."/>
            <person name="Hasan A.M."/>
            <person name="Jahan S."/>
            <person name="Shafiuddin M."/>
            <person name="Mahmood N."/>
            <person name="Shommy N.S."/>
        </authorList>
    </citation>
    <scope>NUCLEOTIDE SEQUENCE [LARGE SCALE GENOMIC DNA]</scope>
    <source>
        <strain evidence="2">cv. O-4</strain>
    </source>
</reference>
<dbReference type="InterPro" id="IPR015915">
    <property type="entry name" value="Kelch-typ_b-propeller"/>
</dbReference>
<dbReference type="GO" id="GO:0080037">
    <property type="term" value="P:negative regulation of cytokinin-activated signaling pathway"/>
    <property type="evidence" value="ECO:0007669"/>
    <property type="project" value="InterPro"/>
</dbReference>
<keyword evidence="2" id="KW-1185">Reference proteome</keyword>
<dbReference type="EMBL" id="AWUE01020720">
    <property type="protein sequence ID" value="OMO66827.1"/>
    <property type="molecule type" value="Genomic_DNA"/>
</dbReference>
<name>A0A1R3H928_9ROSI</name>